<keyword evidence="9" id="KW-1185">Reference proteome</keyword>
<evidence type="ECO:0000313" key="8">
    <source>
        <dbReference type="EMBL" id="KAK9504216.1"/>
    </source>
</evidence>
<dbReference type="GO" id="GO:0003677">
    <property type="term" value="F:DNA binding"/>
    <property type="evidence" value="ECO:0007669"/>
    <property type="project" value="InterPro"/>
</dbReference>
<dbReference type="GO" id="GO:0003899">
    <property type="term" value="F:DNA-directed RNA polymerase activity"/>
    <property type="evidence" value="ECO:0007669"/>
    <property type="project" value="InterPro"/>
</dbReference>
<keyword evidence="5" id="KW-0539">Nucleus</keyword>
<dbReference type="EMBL" id="JAPXFL010000007">
    <property type="protein sequence ID" value="KAK9504216.1"/>
    <property type="molecule type" value="Genomic_DNA"/>
</dbReference>
<protein>
    <recommendedName>
        <fullName evidence="10">DNA-directed RNA polymerase III subunit RPC8</fullName>
    </recommendedName>
</protein>
<keyword evidence="3" id="KW-0240">DNA-directed RNA polymerase</keyword>
<dbReference type="InterPro" id="IPR036898">
    <property type="entry name" value="RNA_pol_Rpb7-like_N_sf"/>
</dbReference>
<accession>A0AAW1CZJ0</accession>
<dbReference type="GO" id="GO:0005666">
    <property type="term" value="C:RNA polymerase III complex"/>
    <property type="evidence" value="ECO:0007669"/>
    <property type="project" value="TreeGrafter"/>
</dbReference>
<evidence type="ECO:0000259" key="6">
    <source>
        <dbReference type="Pfam" id="PF03876"/>
    </source>
</evidence>
<dbReference type="InterPro" id="IPR045113">
    <property type="entry name" value="Rpb7-like"/>
</dbReference>
<comment type="caution">
    <text evidence="8">The sequence shown here is derived from an EMBL/GenBank/DDBJ whole genome shotgun (WGS) entry which is preliminary data.</text>
</comment>
<dbReference type="InterPro" id="IPR004519">
    <property type="entry name" value="RNAP_E/RPC8"/>
</dbReference>
<dbReference type="Proteomes" id="UP001461498">
    <property type="component" value="Unassembled WGS sequence"/>
</dbReference>
<feature type="domain" description="RNA polymerase III subunit Rpc25" evidence="7">
    <location>
        <begin position="83"/>
        <end position="187"/>
    </location>
</feature>
<evidence type="ECO:0000313" key="9">
    <source>
        <dbReference type="Proteomes" id="UP001461498"/>
    </source>
</evidence>
<dbReference type="SUPFAM" id="SSF50249">
    <property type="entry name" value="Nucleic acid-binding proteins"/>
    <property type="match status" value="1"/>
</dbReference>
<dbReference type="Pfam" id="PF03876">
    <property type="entry name" value="SHS2_Rpb7-N"/>
    <property type="match status" value="1"/>
</dbReference>
<name>A0AAW1CZJ0_9HEMI</name>
<dbReference type="GO" id="GO:0006384">
    <property type="term" value="P:transcription initiation at RNA polymerase III promoter"/>
    <property type="evidence" value="ECO:0007669"/>
    <property type="project" value="TreeGrafter"/>
</dbReference>
<dbReference type="SUPFAM" id="SSF88798">
    <property type="entry name" value="N-terminal, heterodimerisation domain of RBP7 (RpoE)"/>
    <property type="match status" value="1"/>
</dbReference>
<organism evidence="8 9">
    <name type="scientific">Rhynocoris fuscipes</name>
    <dbReference type="NCBI Taxonomy" id="488301"/>
    <lineage>
        <taxon>Eukaryota</taxon>
        <taxon>Metazoa</taxon>
        <taxon>Ecdysozoa</taxon>
        <taxon>Arthropoda</taxon>
        <taxon>Hexapoda</taxon>
        <taxon>Insecta</taxon>
        <taxon>Pterygota</taxon>
        <taxon>Neoptera</taxon>
        <taxon>Paraneoptera</taxon>
        <taxon>Hemiptera</taxon>
        <taxon>Heteroptera</taxon>
        <taxon>Panheteroptera</taxon>
        <taxon>Cimicomorpha</taxon>
        <taxon>Reduviidae</taxon>
        <taxon>Harpactorinae</taxon>
        <taxon>Harpactorini</taxon>
        <taxon>Rhynocoris</taxon>
    </lineage>
</organism>
<comment type="subcellular location">
    <subcellularLocation>
        <location evidence="1">Nucleus</location>
    </subcellularLocation>
</comment>
<evidence type="ECO:0000256" key="3">
    <source>
        <dbReference type="ARBA" id="ARBA00022478"/>
    </source>
</evidence>
<dbReference type="AlphaFoldDB" id="A0AAW1CZJ0"/>
<gene>
    <name evidence="8" type="ORF">O3M35_010598</name>
</gene>
<reference evidence="8 9" key="1">
    <citation type="submission" date="2022-12" db="EMBL/GenBank/DDBJ databases">
        <title>Chromosome-level genome assembly of true bugs.</title>
        <authorList>
            <person name="Ma L."/>
            <person name="Li H."/>
        </authorList>
    </citation>
    <scope>NUCLEOTIDE SEQUENCE [LARGE SCALE GENOMIC DNA]</scope>
    <source>
        <strain evidence="8">Lab_2022b</strain>
    </source>
</reference>
<dbReference type="InterPro" id="IPR012340">
    <property type="entry name" value="NA-bd_OB-fold"/>
</dbReference>
<evidence type="ECO:0000256" key="5">
    <source>
        <dbReference type="ARBA" id="ARBA00023242"/>
    </source>
</evidence>
<dbReference type="Pfam" id="PF08292">
    <property type="entry name" value="RNA_pol_Rbc25"/>
    <property type="match status" value="1"/>
</dbReference>
<evidence type="ECO:0000256" key="1">
    <source>
        <dbReference type="ARBA" id="ARBA00004123"/>
    </source>
</evidence>
<dbReference type="InterPro" id="IPR013238">
    <property type="entry name" value="RNA_pol_III_Rbc25"/>
</dbReference>
<dbReference type="InterPro" id="IPR005576">
    <property type="entry name" value="Rpb7-like_N"/>
</dbReference>
<evidence type="ECO:0000256" key="2">
    <source>
        <dbReference type="ARBA" id="ARBA00009307"/>
    </source>
</evidence>
<comment type="similarity">
    <text evidence="2">Belongs to the eukaryotic RPB7/RPC8 RNA polymerase subunit family.</text>
</comment>
<dbReference type="PANTHER" id="PTHR12709">
    <property type="entry name" value="DNA-DIRECTED RNA POLYMERASE II, III"/>
    <property type="match status" value="1"/>
</dbReference>
<evidence type="ECO:0000256" key="4">
    <source>
        <dbReference type="ARBA" id="ARBA00023163"/>
    </source>
</evidence>
<dbReference type="Gene3D" id="3.30.1490.120">
    <property type="entry name" value="RNA polymerase Rpb7-like, N-terminal domain"/>
    <property type="match status" value="1"/>
</dbReference>
<sequence length="211" mass="24214">MFILTSFRDIIRTPPALFDINLKTSISNYLNEKLSNKVVKNIGLCVALFDIESMDDSFIFPGDGGAHTKVEFRFVVFRPFIEEVIIGKIKNCTKDGVHVTLGFFDDIFIPESCLQHPSRFDEAEQVWIWEYDSNGEKHDLFMDQGEAVRFRVTGETFIETSPVSGSDVDKKTSEQSSSDVPYSISVSISTFNFTKIHYFILLTRIFLFIRY</sequence>
<dbReference type="NCBIfam" id="TIGR00448">
    <property type="entry name" value="rpoE"/>
    <property type="match status" value="1"/>
</dbReference>
<dbReference type="Gene3D" id="2.40.50.140">
    <property type="entry name" value="Nucleic acid-binding proteins"/>
    <property type="match status" value="1"/>
</dbReference>
<dbReference type="CDD" id="cd04330">
    <property type="entry name" value="RNAP_III_Rpc25_N"/>
    <property type="match status" value="1"/>
</dbReference>
<evidence type="ECO:0008006" key="10">
    <source>
        <dbReference type="Google" id="ProtNLM"/>
    </source>
</evidence>
<proteinExistence type="inferred from homology"/>
<evidence type="ECO:0000259" key="7">
    <source>
        <dbReference type="Pfam" id="PF08292"/>
    </source>
</evidence>
<dbReference type="FunFam" id="3.30.1490.120:FF:000002">
    <property type="entry name" value="DNA-directed RNA polymerase III subunit RPC8"/>
    <property type="match status" value="1"/>
</dbReference>
<dbReference type="PANTHER" id="PTHR12709:SF1">
    <property type="entry name" value="DNA-DIRECTED RNA POLYMERASE III SUBUNIT RPC8"/>
    <property type="match status" value="1"/>
</dbReference>
<keyword evidence="4" id="KW-0804">Transcription</keyword>
<feature type="domain" description="RNA polymerase Rpb7-like N-terminal" evidence="6">
    <location>
        <begin position="9"/>
        <end position="64"/>
    </location>
</feature>